<reference evidence="1" key="1">
    <citation type="submission" date="2016-10" db="EMBL/GenBank/DDBJ databases">
        <title>Sequence of Gallionella enrichment culture.</title>
        <authorList>
            <person name="Poehlein A."/>
            <person name="Muehling M."/>
            <person name="Daniel R."/>
        </authorList>
    </citation>
    <scope>NUCLEOTIDE SEQUENCE</scope>
</reference>
<accession>A0A1J5SC93</accession>
<organism evidence="1">
    <name type="scientific">mine drainage metagenome</name>
    <dbReference type="NCBI Taxonomy" id="410659"/>
    <lineage>
        <taxon>unclassified sequences</taxon>
        <taxon>metagenomes</taxon>
        <taxon>ecological metagenomes</taxon>
    </lineage>
</organism>
<gene>
    <name evidence="1" type="ORF">GALL_119100</name>
</gene>
<comment type="caution">
    <text evidence="1">The sequence shown here is derived from an EMBL/GenBank/DDBJ whole genome shotgun (WGS) entry which is preliminary data.</text>
</comment>
<dbReference type="EMBL" id="MLJW01000046">
    <property type="protein sequence ID" value="OIR06113.1"/>
    <property type="molecule type" value="Genomic_DNA"/>
</dbReference>
<evidence type="ECO:0000313" key="1">
    <source>
        <dbReference type="EMBL" id="OIR06113.1"/>
    </source>
</evidence>
<proteinExistence type="predicted"/>
<name>A0A1J5SC93_9ZZZZ</name>
<protein>
    <submittedName>
        <fullName evidence="1">Uncharacterized protein</fullName>
    </submittedName>
</protein>
<sequence>MFEAVYVYQPELKIDLIPMDVDQFADPQSMAIRQLNERCISTAMPPYPSRGVSQLRHFLFG</sequence>
<dbReference type="AlphaFoldDB" id="A0A1J5SC93"/>